<reference evidence="1" key="1">
    <citation type="journal article" date="2015" name="Nature">
        <title>Complex archaea that bridge the gap between prokaryotes and eukaryotes.</title>
        <authorList>
            <person name="Spang A."/>
            <person name="Saw J.H."/>
            <person name="Jorgensen S.L."/>
            <person name="Zaremba-Niedzwiedzka K."/>
            <person name="Martijn J."/>
            <person name="Lind A.E."/>
            <person name="van Eijk R."/>
            <person name="Schleper C."/>
            <person name="Guy L."/>
            <person name="Ettema T.J."/>
        </authorList>
    </citation>
    <scope>NUCLEOTIDE SEQUENCE</scope>
</reference>
<proteinExistence type="predicted"/>
<dbReference type="EMBL" id="LAZR01001074">
    <property type="protein sequence ID" value="KKN51210.1"/>
    <property type="molecule type" value="Genomic_DNA"/>
</dbReference>
<evidence type="ECO:0000313" key="1">
    <source>
        <dbReference type="EMBL" id="KKN51210.1"/>
    </source>
</evidence>
<gene>
    <name evidence="1" type="ORF">LCGC14_0625120</name>
</gene>
<organism evidence="1">
    <name type="scientific">marine sediment metagenome</name>
    <dbReference type="NCBI Taxonomy" id="412755"/>
    <lineage>
        <taxon>unclassified sequences</taxon>
        <taxon>metagenomes</taxon>
        <taxon>ecological metagenomes</taxon>
    </lineage>
</organism>
<comment type="caution">
    <text evidence="1">The sequence shown here is derived from an EMBL/GenBank/DDBJ whole genome shotgun (WGS) entry which is preliminary data.</text>
</comment>
<dbReference type="AlphaFoldDB" id="A0A0F9R3N7"/>
<accession>A0A0F9R3N7</accession>
<name>A0A0F9R3N7_9ZZZZ</name>
<protein>
    <submittedName>
        <fullName evidence="1">Uncharacterized protein</fullName>
    </submittedName>
</protein>
<sequence length="30" mass="3591">MQADEAIYKAFLNVPDYYAAQRDPCRIYKH</sequence>